<dbReference type="EMBL" id="DF849766">
    <property type="protein sequence ID" value="GAT58782.1"/>
    <property type="molecule type" value="Genomic_DNA"/>
</dbReference>
<sequence length="117" mass="12442">MLVRKRPGSHTPPQAPAVCQLTYIAVGRIRLTATHQPVSGHEAASTKSRDSPGQDSASLRAAAACCSFVTSPLDNLAHTDRPLCLCNILVLIRACYVPKTAPLRATFCFAAGPWTSL</sequence>
<evidence type="ECO:0000313" key="2">
    <source>
        <dbReference type="EMBL" id="GAT58782.1"/>
    </source>
</evidence>
<proteinExistence type="predicted"/>
<dbReference type="Proteomes" id="UP000815677">
    <property type="component" value="Unassembled WGS sequence"/>
</dbReference>
<evidence type="ECO:0000313" key="3">
    <source>
        <dbReference type="Proteomes" id="UP000815677"/>
    </source>
</evidence>
<accession>A0ABQ0M6A4</accession>
<gene>
    <name evidence="2" type="ORF">MCHLO_15169</name>
</gene>
<organism evidence="2 3">
    <name type="scientific">Mycena chlorophos</name>
    <name type="common">Agaric fungus</name>
    <name type="synonym">Agaricus chlorophos</name>
    <dbReference type="NCBI Taxonomy" id="658473"/>
    <lineage>
        <taxon>Eukaryota</taxon>
        <taxon>Fungi</taxon>
        <taxon>Dikarya</taxon>
        <taxon>Basidiomycota</taxon>
        <taxon>Agaricomycotina</taxon>
        <taxon>Agaricomycetes</taxon>
        <taxon>Agaricomycetidae</taxon>
        <taxon>Agaricales</taxon>
        <taxon>Marasmiineae</taxon>
        <taxon>Mycenaceae</taxon>
        <taxon>Mycena</taxon>
    </lineage>
</organism>
<protein>
    <submittedName>
        <fullName evidence="2">Uncharacterized protein</fullName>
    </submittedName>
</protein>
<reference evidence="2" key="1">
    <citation type="submission" date="2014-09" db="EMBL/GenBank/DDBJ databases">
        <title>Genome sequence of the luminous mushroom Mycena chlorophos for searching fungal bioluminescence genes.</title>
        <authorList>
            <person name="Tanaka Y."/>
            <person name="Kasuga D."/>
            <person name="Oba Y."/>
            <person name="Hase S."/>
            <person name="Sato K."/>
            <person name="Oba Y."/>
            <person name="Sakakibara Y."/>
        </authorList>
    </citation>
    <scope>NUCLEOTIDE SEQUENCE</scope>
</reference>
<feature type="region of interest" description="Disordered" evidence="1">
    <location>
        <begin position="36"/>
        <end position="55"/>
    </location>
</feature>
<name>A0ABQ0M6A4_MYCCL</name>
<keyword evidence="3" id="KW-1185">Reference proteome</keyword>
<evidence type="ECO:0000256" key="1">
    <source>
        <dbReference type="SAM" id="MobiDB-lite"/>
    </source>
</evidence>